<dbReference type="Pfam" id="PF05942">
    <property type="entry name" value="PaREP1"/>
    <property type="match status" value="1"/>
</dbReference>
<organism evidence="1 2">
    <name type="scientific">Candidatus Methanodesulfokora washburnensis</name>
    <dbReference type="NCBI Taxonomy" id="2478471"/>
    <lineage>
        <taxon>Archaea</taxon>
        <taxon>Thermoproteota</taxon>
        <taxon>Candidatus Korarchaeia</taxon>
        <taxon>Candidatus Korarchaeia incertae sedis</taxon>
        <taxon>Candidatus Methanodesulfokora</taxon>
    </lineage>
</organism>
<dbReference type="AlphaFoldDB" id="A0A429GRL2"/>
<dbReference type="InterPro" id="IPR010268">
    <property type="entry name" value="PaREP1"/>
</dbReference>
<dbReference type="Gene3D" id="1.20.120.330">
    <property type="entry name" value="Nucleotidyltransferases domain 2"/>
    <property type="match status" value="1"/>
</dbReference>
<sequence length="177" mass="20512">MYAYYNLKALIDRYGSHTAVIYPSGYSRLSSESLAEMEKEAEEMLEKQNYIQACEKYYKISEEIVKALSEHYAPRVMAEVFRRTKEGKTPWTILLLNKAVDEIIENIKWKDTAFESIFRDGWIAAVALHRWGFHDFELTPSSIMHEVKKVRGMIKLVEGILRRLEGHSGTTVSQAPF</sequence>
<dbReference type="Proteomes" id="UP000277582">
    <property type="component" value="Unassembled WGS sequence"/>
</dbReference>
<gene>
    <name evidence="1" type="ORF">D6D85_03965</name>
</gene>
<dbReference type="EMBL" id="RCOS01000059">
    <property type="protein sequence ID" value="RSN76485.1"/>
    <property type="molecule type" value="Genomic_DNA"/>
</dbReference>
<evidence type="ECO:0000313" key="1">
    <source>
        <dbReference type="EMBL" id="RSN76485.1"/>
    </source>
</evidence>
<dbReference type="PANTHER" id="PTHR34237:SF4">
    <property type="entry name" value="PAREP1 FAMILY PROTEIN"/>
    <property type="match status" value="1"/>
</dbReference>
<name>A0A429GRL2_9CREN</name>
<reference evidence="1 2" key="1">
    <citation type="submission" date="2018-10" db="EMBL/GenBank/DDBJ databases">
        <title>Co-occurring genomic capacity for anaerobic methane metabolism and dissimilatory sulfite reduction discovered in the Korarchaeota.</title>
        <authorList>
            <person name="Mckay L.J."/>
            <person name="Dlakic M."/>
            <person name="Fields M.W."/>
            <person name="Delmont T.O."/>
            <person name="Eren A.M."/>
            <person name="Jay Z.J."/>
            <person name="Klingelsmith K.B."/>
            <person name="Rusch D.B."/>
            <person name="Inskeep W.P."/>
        </authorList>
    </citation>
    <scope>NUCLEOTIDE SEQUENCE [LARGE SCALE GENOMIC DNA]</scope>
    <source>
        <strain evidence="1 2">MDKW</strain>
    </source>
</reference>
<dbReference type="PANTHER" id="PTHR34237">
    <property type="entry name" value="PAREP8-RELATED"/>
    <property type="match status" value="1"/>
</dbReference>
<accession>A0A429GRL2</accession>
<comment type="caution">
    <text evidence="1">The sequence shown here is derived from an EMBL/GenBank/DDBJ whole genome shotgun (WGS) entry which is preliminary data.</text>
</comment>
<evidence type="ECO:0008006" key="3">
    <source>
        <dbReference type="Google" id="ProtNLM"/>
    </source>
</evidence>
<keyword evidence="2" id="KW-1185">Reference proteome</keyword>
<evidence type="ECO:0000313" key="2">
    <source>
        <dbReference type="Proteomes" id="UP000277582"/>
    </source>
</evidence>
<proteinExistence type="predicted"/>
<dbReference type="RefSeq" id="WP_125670744.1">
    <property type="nucleotide sequence ID" value="NZ_RCOS01000059.1"/>
</dbReference>
<protein>
    <recommendedName>
        <fullName evidence="3">HEPN domain-containing protein</fullName>
    </recommendedName>
</protein>